<dbReference type="PROSITE" id="PS51339">
    <property type="entry name" value="PPASE_MYOTUBULARIN"/>
    <property type="match status" value="1"/>
</dbReference>
<keyword evidence="6" id="KW-1185">Reference proteome</keyword>
<dbReference type="GO" id="GO:0005737">
    <property type="term" value="C:cytoplasm"/>
    <property type="evidence" value="ECO:0007669"/>
    <property type="project" value="TreeGrafter"/>
</dbReference>
<dbReference type="PANTHER" id="PTHR10807:SF8">
    <property type="entry name" value="PHOSPHATIDYLINOSITOL-3-PHOSPHATE PHOSPHATASE"/>
    <property type="match status" value="1"/>
</dbReference>
<dbReference type="InterPro" id="IPR030564">
    <property type="entry name" value="Myotubularin"/>
</dbReference>
<protein>
    <recommendedName>
        <fullName evidence="4">Myotubularin phosphatase domain-containing protein</fullName>
    </recommendedName>
</protein>
<dbReference type="InterPro" id="IPR010569">
    <property type="entry name" value="Myotubularin-like_Pase_dom"/>
</dbReference>
<evidence type="ECO:0000256" key="1">
    <source>
        <dbReference type="ARBA" id="ARBA00007471"/>
    </source>
</evidence>
<dbReference type="InterPro" id="IPR029021">
    <property type="entry name" value="Prot-tyrosine_phosphatase-like"/>
</dbReference>
<dbReference type="EMBL" id="FZQP02003401">
    <property type="protein sequence ID" value="VVC98139.1"/>
    <property type="molecule type" value="Genomic_DNA"/>
</dbReference>
<dbReference type="Pfam" id="PF06602">
    <property type="entry name" value="Myotub-related"/>
    <property type="match status" value="1"/>
</dbReference>
<reference evidence="5 6" key="1">
    <citation type="submission" date="2017-07" db="EMBL/GenBank/DDBJ databases">
        <authorList>
            <person name="Talla V."/>
            <person name="Backstrom N."/>
        </authorList>
    </citation>
    <scope>NUCLEOTIDE SEQUENCE [LARGE SCALE GENOMIC DNA]</scope>
</reference>
<evidence type="ECO:0000256" key="2">
    <source>
        <dbReference type="PIRSR" id="PIRSR630564-1"/>
    </source>
</evidence>
<proteinExistence type="inferred from homology"/>
<dbReference type="Gene3D" id="2.30.29.30">
    <property type="entry name" value="Pleckstrin-homology domain (PH domain)/Phosphotyrosine-binding domain (PTB)"/>
    <property type="match status" value="1"/>
</dbReference>
<feature type="binding site" evidence="3">
    <location>
        <begin position="187"/>
        <end position="193"/>
    </location>
    <ligand>
        <name>substrate</name>
    </ligand>
</feature>
<dbReference type="InterPro" id="IPR048994">
    <property type="entry name" value="PH-GRAM_MTMR6-9"/>
</dbReference>
<feature type="active site" description="Phosphocysteine intermediate" evidence="2">
    <location>
        <position position="187"/>
    </location>
</feature>
<accession>A0A5E4QMN9</accession>
<feature type="domain" description="Myotubularin phosphatase" evidence="4">
    <location>
        <begin position="65"/>
        <end position="264"/>
    </location>
</feature>
<sequence length="439" mass="49709">MSDTDIVQTPKLENVQLLDKYNLRNPSRGTLYFATTHLIFVDHEMRKETWILLTHISMNIEELYCFNYKSSPDDLPRSAGWNFFNIQTEYQRMNINAMVNRAAGKGYENEAFYENMKFQFLGIGNIHVMRKSLQKLVETCEQNSPTMSSFLSGLESSGWLKHIKAILDTSWWIACAIQSGVSVCVHCSDGWDRTAQVCSLAALCLEPHYRTINGYQALIEKDWLSFGHKFTSRCGHVAGDPRERSPVFTQLLDCTWQLLRQVPEVVGAHFLAVGLHGEPPQRIQEPAIQSQSTSRCSEARFTRAEHKRITTFKKLLSGKKVEKERESSVVVNYQNGNLASVEIETRTAQLSIDNKFNYESGANLSEVECANDDHPLKEAAPVKPNHIPLITERTDASIPPSLAALEEEMNSVAVDWKSIKNVTECSCSTPLDHFSRKVN</sequence>
<name>A0A5E4QMN9_9NEOP</name>
<comment type="similarity">
    <text evidence="1">Belongs to the protein-tyrosine phosphatase family. Non-receptor class myotubularin subfamily.</text>
</comment>
<dbReference type="InterPro" id="IPR011993">
    <property type="entry name" value="PH-like_dom_sf"/>
</dbReference>
<evidence type="ECO:0000259" key="4">
    <source>
        <dbReference type="PROSITE" id="PS51339"/>
    </source>
</evidence>
<dbReference type="PANTHER" id="PTHR10807">
    <property type="entry name" value="MYOTUBULARIN-RELATED"/>
    <property type="match status" value="1"/>
</dbReference>
<evidence type="ECO:0000256" key="3">
    <source>
        <dbReference type="PIRSR" id="PIRSR630564-2"/>
    </source>
</evidence>
<dbReference type="SUPFAM" id="SSF52799">
    <property type="entry name" value="(Phosphotyrosine protein) phosphatases II"/>
    <property type="match status" value="1"/>
</dbReference>
<dbReference type="AlphaFoldDB" id="A0A5E4QMN9"/>
<evidence type="ECO:0000313" key="6">
    <source>
        <dbReference type="Proteomes" id="UP000324832"/>
    </source>
</evidence>
<feature type="binding site" evidence="3">
    <location>
        <begin position="125"/>
        <end position="126"/>
    </location>
    <ligand>
        <name>substrate</name>
    </ligand>
</feature>
<dbReference type="GO" id="GO:0106018">
    <property type="term" value="F:phosphatidylinositol-3,5-bisphosphate phosphatase activity"/>
    <property type="evidence" value="ECO:0007669"/>
    <property type="project" value="TreeGrafter"/>
</dbReference>
<organism evidence="5 6">
    <name type="scientific">Leptidea sinapis</name>
    <dbReference type="NCBI Taxonomy" id="189913"/>
    <lineage>
        <taxon>Eukaryota</taxon>
        <taxon>Metazoa</taxon>
        <taxon>Ecdysozoa</taxon>
        <taxon>Arthropoda</taxon>
        <taxon>Hexapoda</taxon>
        <taxon>Insecta</taxon>
        <taxon>Pterygota</taxon>
        <taxon>Neoptera</taxon>
        <taxon>Endopterygota</taxon>
        <taxon>Lepidoptera</taxon>
        <taxon>Glossata</taxon>
        <taxon>Ditrysia</taxon>
        <taxon>Papilionoidea</taxon>
        <taxon>Pieridae</taxon>
        <taxon>Dismorphiinae</taxon>
        <taxon>Leptidea</taxon>
    </lineage>
</organism>
<gene>
    <name evidence="5" type="ORF">LSINAPIS_LOCUS9274</name>
</gene>
<dbReference type="InterPro" id="IPR016130">
    <property type="entry name" value="Tyr_Pase_AS"/>
</dbReference>
<dbReference type="Pfam" id="PF21098">
    <property type="entry name" value="PH-GRAM_MTMR6-like"/>
    <property type="match status" value="1"/>
</dbReference>
<dbReference type="GO" id="GO:0004438">
    <property type="term" value="F:phosphatidylinositol-3-phosphate phosphatase activity"/>
    <property type="evidence" value="ECO:0007669"/>
    <property type="project" value="TreeGrafter"/>
</dbReference>
<dbReference type="Proteomes" id="UP000324832">
    <property type="component" value="Unassembled WGS sequence"/>
</dbReference>
<dbReference type="PROSITE" id="PS00383">
    <property type="entry name" value="TYR_PHOSPHATASE_1"/>
    <property type="match status" value="1"/>
</dbReference>
<dbReference type="GO" id="GO:0046856">
    <property type="term" value="P:phosphatidylinositol dephosphorylation"/>
    <property type="evidence" value="ECO:0007669"/>
    <property type="project" value="TreeGrafter"/>
</dbReference>
<evidence type="ECO:0000313" key="5">
    <source>
        <dbReference type="EMBL" id="VVC98139.1"/>
    </source>
</evidence>